<comment type="subcellular location">
    <subcellularLocation>
        <location evidence="2">Cell inner membrane</location>
        <topology evidence="2">Multi-pass membrane protein</topology>
    </subcellularLocation>
</comment>
<proteinExistence type="inferred from homology"/>
<evidence type="ECO:0000256" key="5">
    <source>
        <dbReference type="ARBA" id="ARBA00022448"/>
    </source>
</evidence>
<dbReference type="OrthoDB" id="9799895at2"/>
<dbReference type="PIRSF" id="PIRSF002764">
    <property type="entry name" value="CcmB"/>
    <property type="match status" value="1"/>
</dbReference>
<accession>A0A1N6ZJW8</accession>
<dbReference type="PANTHER" id="PTHR30070">
    <property type="entry name" value="HEME EXPORTER PROTEIN B"/>
    <property type="match status" value="1"/>
</dbReference>
<feature type="transmembrane region" description="Helical" evidence="13">
    <location>
        <begin position="95"/>
        <end position="124"/>
    </location>
</feature>
<evidence type="ECO:0000256" key="9">
    <source>
        <dbReference type="ARBA" id="ARBA00022748"/>
    </source>
</evidence>
<evidence type="ECO:0000256" key="8">
    <source>
        <dbReference type="ARBA" id="ARBA00022692"/>
    </source>
</evidence>
<evidence type="ECO:0000256" key="4">
    <source>
        <dbReference type="ARBA" id="ARBA00016452"/>
    </source>
</evidence>
<evidence type="ECO:0000256" key="2">
    <source>
        <dbReference type="ARBA" id="ARBA00004429"/>
    </source>
</evidence>
<dbReference type="GO" id="GO:0017004">
    <property type="term" value="P:cytochrome complex assembly"/>
    <property type="evidence" value="ECO:0007669"/>
    <property type="project" value="UniProtKB-KW"/>
</dbReference>
<evidence type="ECO:0000313" key="15">
    <source>
        <dbReference type="Proteomes" id="UP000186819"/>
    </source>
</evidence>
<evidence type="ECO:0000256" key="10">
    <source>
        <dbReference type="ARBA" id="ARBA00022989"/>
    </source>
</evidence>
<evidence type="ECO:0000256" key="1">
    <source>
        <dbReference type="ARBA" id="ARBA00002442"/>
    </source>
</evidence>
<gene>
    <name evidence="14" type="ORF">SAMN05421829_11237</name>
</gene>
<dbReference type="InterPro" id="IPR026031">
    <property type="entry name" value="Cyt_c_CcmB_bac"/>
</dbReference>
<feature type="transmembrane region" description="Helical" evidence="13">
    <location>
        <begin position="131"/>
        <end position="159"/>
    </location>
</feature>
<keyword evidence="11 12" id="KW-0472">Membrane</keyword>
<dbReference type="GO" id="GO:1903607">
    <property type="term" value="P:cytochrome c biosynthetic process"/>
    <property type="evidence" value="ECO:0007669"/>
    <property type="project" value="TreeGrafter"/>
</dbReference>
<feature type="transmembrane region" description="Helical" evidence="13">
    <location>
        <begin position="165"/>
        <end position="189"/>
    </location>
</feature>
<name>A0A1N6ZJW8_9RHOO</name>
<sequence>MSRALGPFAAVLGRDLLLAWRGRADVLVTLAFFVVVVCLFPFGVGAEPNQLRAIAPGVLWVAALLSTLLSLHRLFAQDHADGTLEQLLLTPEPTVLWVVAKICAHWIATGLPLVIVAPGLALLFDVEQGALGVLVLSLALGTPILALLGAVGAALTLGLRGGGMLLALLVLPLFVPVLIFGAGAVDAYLSGSGAQAHLLLLGGGLLGSLALAPLACAAALRIAVE</sequence>
<evidence type="ECO:0000256" key="13">
    <source>
        <dbReference type="SAM" id="Phobius"/>
    </source>
</evidence>
<dbReference type="PANTHER" id="PTHR30070:SF1">
    <property type="entry name" value="CYTOCHROME C BIOGENESIS B-RELATED"/>
    <property type="match status" value="1"/>
</dbReference>
<evidence type="ECO:0000256" key="12">
    <source>
        <dbReference type="PIRNR" id="PIRNR002764"/>
    </source>
</evidence>
<comment type="similarity">
    <text evidence="3 12">Belongs to the CcmB/CycW/HelB family.</text>
</comment>
<dbReference type="NCBIfam" id="TIGR01190">
    <property type="entry name" value="ccmB"/>
    <property type="match status" value="1"/>
</dbReference>
<dbReference type="GO" id="GO:0015232">
    <property type="term" value="F:heme transmembrane transporter activity"/>
    <property type="evidence" value="ECO:0007669"/>
    <property type="project" value="InterPro"/>
</dbReference>
<reference evidence="15" key="1">
    <citation type="submission" date="2017-01" db="EMBL/GenBank/DDBJ databases">
        <authorList>
            <person name="Varghese N."/>
            <person name="Submissions S."/>
        </authorList>
    </citation>
    <scope>NUCLEOTIDE SEQUENCE [LARGE SCALE GENOMIC DNA]</scope>
    <source>
        <strain evidence="15">ATCC 51758</strain>
    </source>
</reference>
<keyword evidence="6 12" id="KW-1003">Cell membrane</keyword>
<organism evidence="14 15">
    <name type="scientific">Aromatoleum tolulyticum</name>
    <dbReference type="NCBI Taxonomy" id="34027"/>
    <lineage>
        <taxon>Bacteria</taxon>
        <taxon>Pseudomonadati</taxon>
        <taxon>Pseudomonadota</taxon>
        <taxon>Betaproteobacteria</taxon>
        <taxon>Rhodocyclales</taxon>
        <taxon>Rhodocyclaceae</taxon>
        <taxon>Aromatoleum</taxon>
    </lineage>
</organism>
<evidence type="ECO:0000256" key="6">
    <source>
        <dbReference type="ARBA" id="ARBA00022475"/>
    </source>
</evidence>
<keyword evidence="9 12" id="KW-0201">Cytochrome c-type biogenesis</keyword>
<evidence type="ECO:0000256" key="11">
    <source>
        <dbReference type="ARBA" id="ARBA00023136"/>
    </source>
</evidence>
<dbReference type="PRINTS" id="PR01414">
    <property type="entry name" value="CCMBBIOGNSIS"/>
</dbReference>
<keyword evidence="15" id="KW-1185">Reference proteome</keyword>
<keyword evidence="10 13" id="KW-1133">Transmembrane helix</keyword>
<protein>
    <recommendedName>
        <fullName evidence="4 12">Heme exporter protein B</fullName>
    </recommendedName>
</protein>
<dbReference type="Proteomes" id="UP000186819">
    <property type="component" value="Unassembled WGS sequence"/>
</dbReference>
<keyword evidence="8 13" id="KW-0812">Transmembrane</keyword>
<keyword evidence="7 12" id="KW-0997">Cell inner membrane</keyword>
<dbReference type="STRING" id="34027.SAMN05421829_11237"/>
<evidence type="ECO:0000256" key="3">
    <source>
        <dbReference type="ARBA" id="ARBA00010544"/>
    </source>
</evidence>
<comment type="function">
    <text evidence="1 12">Required for the export of heme to the periplasm for the biogenesis of c-type cytochromes.</text>
</comment>
<dbReference type="AlphaFoldDB" id="A0A1N6ZJW8"/>
<dbReference type="RefSeq" id="WP_076603331.1">
    <property type="nucleotide sequence ID" value="NZ_FTMD01000012.1"/>
</dbReference>
<dbReference type="InterPro" id="IPR003544">
    <property type="entry name" value="Cyt_c_biogenesis_CcmB"/>
</dbReference>
<dbReference type="EMBL" id="FTMD01000012">
    <property type="protein sequence ID" value="SIR27011.1"/>
    <property type="molecule type" value="Genomic_DNA"/>
</dbReference>
<feature type="transmembrane region" description="Helical" evidence="13">
    <location>
        <begin position="198"/>
        <end position="224"/>
    </location>
</feature>
<dbReference type="Pfam" id="PF03379">
    <property type="entry name" value="CcmB"/>
    <property type="match status" value="1"/>
</dbReference>
<dbReference type="GO" id="GO:0005886">
    <property type="term" value="C:plasma membrane"/>
    <property type="evidence" value="ECO:0007669"/>
    <property type="project" value="UniProtKB-SubCell"/>
</dbReference>
<evidence type="ECO:0000313" key="14">
    <source>
        <dbReference type="EMBL" id="SIR27011.1"/>
    </source>
</evidence>
<evidence type="ECO:0000256" key="7">
    <source>
        <dbReference type="ARBA" id="ARBA00022519"/>
    </source>
</evidence>
<feature type="transmembrane region" description="Helical" evidence="13">
    <location>
        <begin position="53"/>
        <end position="75"/>
    </location>
</feature>
<keyword evidence="5 12" id="KW-0813">Transport</keyword>
<feature type="transmembrane region" description="Helical" evidence="13">
    <location>
        <begin position="26"/>
        <end position="46"/>
    </location>
</feature>